<proteinExistence type="predicted"/>
<evidence type="ECO:0000313" key="3">
    <source>
        <dbReference type="Proteomes" id="UP000290289"/>
    </source>
</evidence>
<reference evidence="2 3" key="1">
    <citation type="submission" date="2018-10" db="EMBL/GenBank/DDBJ databases">
        <title>A high-quality apple genome assembly.</title>
        <authorList>
            <person name="Hu J."/>
        </authorList>
    </citation>
    <scope>NUCLEOTIDE SEQUENCE [LARGE SCALE GENOMIC DNA]</scope>
    <source>
        <strain evidence="3">cv. HFTH1</strain>
        <tissue evidence="2">Young leaf</tissue>
    </source>
</reference>
<evidence type="ECO:0000313" key="2">
    <source>
        <dbReference type="EMBL" id="RXH68860.1"/>
    </source>
</evidence>
<dbReference type="AlphaFoldDB" id="A0A498HDK1"/>
<gene>
    <name evidence="2" type="ORF">DVH24_031193</name>
</gene>
<evidence type="ECO:0000259" key="1">
    <source>
        <dbReference type="PROSITE" id="PS50835"/>
    </source>
</evidence>
<name>A0A498HDK1_MALDO</name>
<comment type="caution">
    <text evidence="2">The sequence shown here is derived from an EMBL/GenBank/DDBJ whole genome shotgun (WGS) entry which is preliminary data.</text>
</comment>
<dbReference type="InterPro" id="IPR015422">
    <property type="entry name" value="PyrdxlP-dep_Trfase_small"/>
</dbReference>
<dbReference type="Gene3D" id="3.90.1150.10">
    <property type="entry name" value="Aspartate Aminotransferase, domain 1"/>
    <property type="match status" value="1"/>
</dbReference>
<dbReference type="InterPro" id="IPR007110">
    <property type="entry name" value="Ig-like_dom"/>
</dbReference>
<dbReference type="STRING" id="3750.A0A498HDK1"/>
<dbReference type="Proteomes" id="UP000290289">
    <property type="component" value="Chromosome 17"/>
</dbReference>
<organism evidence="2 3">
    <name type="scientific">Malus domestica</name>
    <name type="common">Apple</name>
    <name type="synonym">Pyrus malus</name>
    <dbReference type="NCBI Taxonomy" id="3750"/>
    <lineage>
        <taxon>Eukaryota</taxon>
        <taxon>Viridiplantae</taxon>
        <taxon>Streptophyta</taxon>
        <taxon>Embryophyta</taxon>
        <taxon>Tracheophyta</taxon>
        <taxon>Spermatophyta</taxon>
        <taxon>Magnoliopsida</taxon>
        <taxon>eudicotyledons</taxon>
        <taxon>Gunneridae</taxon>
        <taxon>Pentapetalae</taxon>
        <taxon>rosids</taxon>
        <taxon>fabids</taxon>
        <taxon>Rosales</taxon>
        <taxon>Rosaceae</taxon>
        <taxon>Amygdaloideae</taxon>
        <taxon>Maleae</taxon>
        <taxon>Malus</taxon>
    </lineage>
</organism>
<sequence>MASSASENRLVLSKIVTNGKHVYDQNHFLPTKNPEGVIQMGFAETQVCTVLRCFSSSHLVFSVIRSFPLIWWKSGLGDIPRPLFALLKELRSSEAWPISKTTMASQSSDRPLLRSCRKHEVVESYLILTEAKPPEQTSWSCSV</sequence>
<dbReference type="PROSITE" id="PS50835">
    <property type="entry name" value="IG_LIKE"/>
    <property type="match status" value="1"/>
</dbReference>
<keyword evidence="3" id="KW-1185">Reference proteome</keyword>
<protein>
    <recommendedName>
        <fullName evidence="1">Ig-like domain-containing protein</fullName>
    </recommendedName>
</protein>
<dbReference type="EMBL" id="RDQH01000343">
    <property type="protein sequence ID" value="RXH68860.1"/>
    <property type="molecule type" value="Genomic_DNA"/>
</dbReference>
<accession>A0A498HDK1</accession>
<feature type="domain" description="Ig-like" evidence="1">
    <location>
        <begin position="34"/>
        <end position="143"/>
    </location>
</feature>